<dbReference type="SUPFAM" id="SSF52833">
    <property type="entry name" value="Thioredoxin-like"/>
    <property type="match status" value="1"/>
</dbReference>
<dbReference type="EMBL" id="PFOZ01000004">
    <property type="protein sequence ID" value="PIZ87838.1"/>
    <property type="molecule type" value="Genomic_DNA"/>
</dbReference>
<dbReference type="InterPro" id="IPR017937">
    <property type="entry name" value="Thioredoxin_CS"/>
</dbReference>
<dbReference type="InterPro" id="IPR013766">
    <property type="entry name" value="Thioredoxin_domain"/>
</dbReference>
<dbReference type="PANTHER" id="PTHR45663:SF11">
    <property type="entry name" value="GEO12009P1"/>
    <property type="match status" value="1"/>
</dbReference>
<dbReference type="FunFam" id="3.40.30.10:FF:000001">
    <property type="entry name" value="Thioredoxin"/>
    <property type="match status" value="1"/>
</dbReference>
<organism evidence="8 9">
    <name type="scientific">Candidatus Nealsonbacteria bacterium CG_4_10_14_0_2_um_filter_40_15</name>
    <dbReference type="NCBI Taxonomy" id="1974682"/>
    <lineage>
        <taxon>Bacteria</taxon>
        <taxon>Candidatus Nealsoniibacteriota</taxon>
    </lineage>
</organism>
<keyword evidence="3" id="KW-0249">Electron transport</keyword>
<dbReference type="InterPro" id="IPR005746">
    <property type="entry name" value="Thioredoxin"/>
</dbReference>
<evidence type="ECO:0000256" key="2">
    <source>
        <dbReference type="ARBA" id="ARBA00022448"/>
    </source>
</evidence>
<dbReference type="GO" id="GO:0005737">
    <property type="term" value="C:cytoplasm"/>
    <property type="evidence" value="ECO:0007669"/>
    <property type="project" value="TreeGrafter"/>
</dbReference>
<dbReference type="PRINTS" id="PR00421">
    <property type="entry name" value="THIOREDOXIN"/>
</dbReference>
<evidence type="ECO:0000259" key="7">
    <source>
        <dbReference type="PROSITE" id="PS51352"/>
    </source>
</evidence>
<accession>A0A2M7UV62</accession>
<proteinExistence type="inferred from homology"/>
<evidence type="ECO:0000313" key="8">
    <source>
        <dbReference type="EMBL" id="PIZ87838.1"/>
    </source>
</evidence>
<comment type="similarity">
    <text evidence="1">Belongs to the thioredoxin family.</text>
</comment>
<dbReference type="NCBIfam" id="TIGR01068">
    <property type="entry name" value="thioredoxin"/>
    <property type="match status" value="1"/>
</dbReference>
<comment type="caution">
    <text evidence="8">The sequence shown here is derived from an EMBL/GenBank/DDBJ whole genome shotgun (WGS) entry which is preliminary data.</text>
</comment>
<keyword evidence="2" id="KW-0813">Transport</keyword>
<dbReference type="Gene3D" id="3.40.30.10">
    <property type="entry name" value="Glutaredoxin"/>
    <property type="match status" value="1"/>
</dbReference>
<dbReference type="Pfam" id="PF02943">
    <property type="entry name" value="FeThRed_B"/>
    <property type="match status" value="1"/>
</dbReference>
<dbReference type="PROSITE" id="PS00194">
    <property type="entry name" value="THIOREDOXIN_1"/>
    <property type="match status" value="1"/>
</dbReference>
<evidence type="ECO:0000313" key="9">
    <source>
        <dbReference type="Proteomes" id="UP000229166"/>
    </source>
</evidence>
<dbReference type="GO" id="GO:0016730">
    <property type="term" value="F:oxidoreductase activity, acting on iron-sulfur proteins as donors"/>
    <property type="evidence" value="ECO:0007669"/>
    <property type="project" value="InterPro"/>
</dbReference>
<dbReference type="InterPro" id="IPR004209">
    <property type="entry name" value="FTR_bsu"/>
</dbReference>
<keyword evidence="5" id="KW-0676">Redox-active center</keyword>
<sequence length="193" mass="21949">MQLTDENFEKEILNSSKPVLVDFFATWCGPCSVLQPILEKISEDLEGKFILAKANIDEVPETSQKFGINVIPTIILFKNGKNVSGFSGLRPEGIIKEWLENMLAEDSEKLIKEYEGYAKSRGFKLNPDKEITARIIKGLLGNEKKHGKRFCPCRRVTGNEEEDLKNVCPCAYHLEEIEKNGHCLCQLFVNQRE</sequence>
<evidence type="ECO:0000256" key="6">
    <source>
        <dbReference type="NCBIfam" id="TIGR01068"/>
    </source>
</evidence>
<evidence type="ECO:0000256" key="1">
    <source>
        <dbReference type="ARBA" id="ARBA00008987"/>
    </source>
</evidence>
<dbReference type="Gene3D" id="3.90.460.10">
    <property type="entry name" value="Ferredoxin thioredoxin reductase catalytic beta subunit"/>
    <property type="match status" value="1"/>
</dbReference>
<dbReference type="AlphaFoldDB" id="A0A2M7UV62"/>
<feature type="domain" description="Thioredoxin" evidence="7">
    <location>
        <begin position="1"/>
        <end position="104"/>
    </location>
</feature>
<protein>
    <recommendedName>
        <fullName evidence="6">Thioredoxin</fullName>
    </recommendedName>
</protein>
<dbReference type="Proteomes" id="UP000229166">
    <property type="component" value="Unassembled WGS sequence"/>
</dbReference>
<dbReference type="CDD" id="cd02947">
    <property type="entry name" value="TRX_family"/>
    <property type="match status" value="1"/>
</dbReference>
<evidence type="ECO:0000256" key="5">
    <source>
        <dbReference type="ARBA" id="ARBA00023284"/>
    </source>
</evidence>
<evidence type="ECO:0000256" key="4">
    <source>
        <dbReference type="ARBA" id="ARBA00023157"/>
    </source>
</evidence>
<dbReference type="PANTHER" id="PTHR45663">
    <property type="entry name" value="GEO12009P1"/>
    <property type="match status" value="1"/>
</dbReference>
<dbReference type="InterPro" id="IPR036644">
    <property type="entry name" value="FTR_bsu_sf"/>
</dbReference>
<dbReference type="Pfam" id="PF00085">
    <property type="entry name" value="Thioredoxin"/>
    <property type="match status" value="1"/>
</dbReference>
<dbReference type="InterPro" id="IPR036249">
    <property type="entry name" value="Thioredoxin-like_sf"/>
</dbReference>
<dbReference type="GO" id="GO:0015035">
    <property type="term" value="F:protein-disulfide reductase activity"/>
    <property type="evidence" value="ECO:0007669"/>
    <property type="project" value="UniProtKB-UniRule"/>
</dbReference>
<keyword evidence="4" id="KW-1015">Disulfide bond</keyword>
<reference evidence="9" key="1">
    <citation type="submission" date="2017-09" db="EMBL/GenBank/DDBJ databases">
        <title>Depth-based differentiation of microbial function through sediment-hosted aquifers and enrichment of novel symbionts in the deep terrestrial subsurface.</title>
        <authorList>
            <person name="Probst A.J."/>
            <person name="Ladd B."/>
            <person name="Jarett J.K."/>
            <person name="Geller-Mcgrath D.E."/>
            <person name="Sieber C.M.K."/>
            <person name="Emerson J.B."/>
            <person name="Anantharaman K."/>
            <person name="Thomas B.C."/>
            <person name="Malmstrom R."/>
            <person name="Stieglmeier M."/>
            <person name="Klingl A."/>
            <person name="Woyke T."/>
            <person name="Ryan C.M."/>
            <person name="Banfield J.F."/>
        </authorList>
    </citation>
    <scope>NUCLEOTIDE SEQUENCE [LARGE SCALE GENOMIC DNA]</scope>
</reference>
<dbReference type="SUPFAM" id="SSF57662">
    <property type="entry name" value="Ferredoxin thioredoxin reductase (FTR), catalytic beta chain"/>
    <property type="match status" value="1"/>
</dbReference>
<evidence type="ECO:0000256" key="3">
    <source>
        <dbReference type="ARBA" id="ARBA00022982"/>
    </source>
</evidence>
<gene>
    <name evidence="8" type="primary">trxA</name>
    <name evidence="8" type="ORF">COX92_00220</name>
</gene>
<name>A0A2M7UV62_9BACT</name>
<dbReference type="PROSITE" id="PS51352">
    <property type="entry name" value="THIOREDOXIN_2"/>
    <property type="match status" value="1"/>
</dbReference>